<proteinExistence type="predicted"/>
<dbReference type="Proteomes" id="UP000256941">
    <property type="component" value="Unassembled WGS sequence"/>
</dbReference>
<comment type="caution">
    <text evidence="1">The sequence shown here is derived from an EMBL/GenBank/DDBJ whole genome shotgun (WGS) entry which is preliminary data.</text>
</comment>
<dbReference type="AlphaFoldDB" id="A0A3D9XPJ0"/>
<dbReference type="EMBL" id="QTUJ01000001">
    <property type="protein sequence ID" value="REF72376.1"/>
    <property type="molecule type" value="Genomic_DNA"/>
</dbReference>
<organism evidence="1 2">
    <name type="scientific">Paracoccus versutus</name>
    <name type="common">Thiobacillus versutus</name>
    <dbReference type="NCBI Taxonomy" id="34007"/>
    <lineage>
        <taxon>Bacteria</taxon>
        <taxon>Pseudomonadati</taxon>
        <taxon>Pseudomonadota</taxon>
        <taxon>Alphaproteobacteria</taxon>
        <taxon>Rhodobacterales</taxon>
        <taxon>Paracoccaceae</taxon>
        <taxon>Paracoccus</taxon>
    </lineage>
</organism>
<evidence type="ECO:0000313" key="2">
    <source>
        <dbReference type="Proteomes" id="UP000256941"/>
    </source>
</evidence>
<sequence length="218" mass="24269">MTKARTKGQKLAMRRRRALLTAAPEGLPELAPIERRYQSGRKVTADRDPQRTVLKARCAHMGKDDTKENRRMMRMAMMGDQAGQAIALGATGPKEAARLWQAFTTLDAADEVYHRRILGRSRHAKCGKVEFMPERFEARPDDKPSYRTEDQKDAAAVKAWTQWHGAVGHLASHEQSAIWDGVYLRGELQRGGVLTTMGSAFVQALRILSGVSATKGLI</sequence>
<evidence type="ECO:0000313" key="1">
    <source>
        <dbReference type="EMBL" id="REF72376.1"/>
    </source>
</evidence>
<dbReference type="RefSeq" id="WP_147304462.1">
    <property type="nucleotide sequence ID" value="NZ_CP038196.1"/>
</dbReference>
<accession>A0A3D9XPJ0</accession>
<reference evidence="1 2" key="1">
    <citation type="submission" date="2018-08" db="EMBL/GenBank/DDBJ databases">
        <title>Genomic Encyclopedia of Archaeal and Bacterial Type Strains, Phase II (KMG-II): from individual species to whole genera.</title>
        <authorList>
            <person name="Goeker M."/>
        </authorList>
    </citation>
    <scope>NUCLEOTIDE SEQUENCE [LARGE SCALE GENOMIC DNA]</scope>
    <source>
        <strain evidence="1 2">DSM 17099</strain>
    </source>
</reference>
<protein>
    <submittedName>
        <fullName evidence="1">Uncharacterized protein</fullName>
    </submittedName>
</protein>
<gene>
    <name evidence="1" type="ORF">BDD41_0846</name>
</gene>
<name>A0A3D9XPJ0_PARVE</name>